<protein>
    <recommendedName>
        <fullName evidence="1">YgjP-like metallopeptidase domain-containing protein</fullName>
    </recommendedName>
</protein>
<evidence type="ECO:0000313" key="3">
    <source>
        <dbReference type="Proteomes" id="UP000199077"/>
    </source>
</evidence>
<sequence length="194" mass="21618">MGSPEVEVRRSRKRRRTVSAYREGGRTIVLIPARFTKAEERQWVDTMLERLAAGDKKRRPSDAQLRTRSAELSQRYLGGQAKPTSIRWVTNQNSRWGSCTPADGTIRISTRVRGMPGFVLDYVILHELAHLLSPGHGPDFWRLLQGYPKLERARGYLEGVAATAGLDLSDGETETGETEVPQLGQAALDFGPSD</sequence>
<dbReference type="InterPro" id="IPR002725">
    <property type="entry name" value="YgjP-like_metallopeptidase"/>
</dbReference>
<dbReference type="Proteomes" id="UP000199077">
    <property type="component" value="Chromosome I"/>
</dbReference>
<dbReference type="AlphaFoldDB" id="A0A1H0L289"/>
<keyword evidence="3" id="KW-1185">Reference proteome</keyword>
<organism evidence="2 3">
    <name type="scientific">Pedococcus dokdonensis</name>
    <dbReference type="NCBI Taxonomy" id="443156"/>
    <lineage>
        <taxon>Bacteria</taxon>
        <taxon>Bacillati</taxon>
        <taxon>Actinomycetota</taxon>
        <taxon>Actinomycetes</taxon>
        <taxon>Micrococcales</taxon>
        <taxon>Intrasporangiaceae</taxon>
        <taxon>Pedococcus</taxon>
    </lineage>
</organism>
<dbReference type="CDD" id="cd07344">
    <property type="entry name" value="M48_yhfN_like"/>
    <property type="match status" value="1"/>
</dbReference>
<evidence type="ECO:0000313" key="2">
    <source>
        <dbReference type="EMBL" id="SDO62166.1"/>
    </source>
</evidence>
<name>A0A1H0L289_9MICO</name>
<dbReference type="PANTHER" id="PTHR30399:SF1">
    <property type="entry name" value="UTP PYROPHOSPHATASE"/>
    <property type="match status" value="1"/>
</dbReference>
<dbReference type="Gene3D" id="3.30.2010.10">
    <property type="entry name" value="Metalloproteases ('zincins'), catalytic domain"/>
    <property type="match status" value="1"/>
</dbReference>
<feature type="domain" description="YgjP-like metallopeptidase" evidence="1">
    <location>
        <begin position="82"/>
        <end position="154"/>
    </location>
</feature>
<dbReference type="Pfam" id="PF01863">
    <property type="entry name" value="YgjP-like"/>
    <property type="match status" value="1"/>
</dbReference>
<accession>A0A1H0L289</accession>
<evidence type="ECO:0000259" key="1">
    <source>
        <dbReference type="Pfam" id="PF01863"/>
    </source>
</evidence>
<dbReference type="STRING" id="443156.SAMN04489867_0173"/>
<dbReference type="EMBL" id="LT629711">
    <property type="protein sequence ID" value="SDO62166.1"/>
    <property type="molecule type" value="Genomic_DNA"/>
</dbReference>
<dbReference type="OrthoDB" id="9811177at2"/>
<dbReference type="PANTHER" id="PTHR30399">
    <property type="entry name" value="UNCHARACTERIZED PROTEIN YGJP"/>
    <property type="match status" value="1"/>
</dbReference>
<gene>
    <name evidence="2" type="ORF">SAMN04489867_0173</name>
</gene>
<dbReference type="RefSeq" id="WP_091780241.1">
    <property type="nucleotide sequence ID" value="NZ_LT629711.1"/>
</dbReference>
<reference evidence="3" key="1">
    <citation type="submission" date="2016-10" db="EMBL/GenBank/DDBJ databases">
        <authorList>
            <person name="Varghese N."/>
            <person name="Submissions S."/>
        </authorList>
    </citation>
    <scope>NUCLEOTIDE SEQUENCE [LARGE SCALE GENOMIC DNA]</scope>
    <source>
        <strain evidence="3">DSM 22329</strain>
    </source>
</reference>
<proteinExistence type="predicted"/>
<dbReference type="InterPro" id="IPR053136">
    <property type="entry name" value="UTP_pyrophosphatase-like"/>
</dbReference>